<sequence>MQPYTWLNYFAWKYPSRAVTSKVYFWVRDSATPRAIGFGAQGLFLTSSHPLELHVFCNACSPTITQLITASLSQAAWSKAVNLQFDLIEDLWTLSGQWLATNGETVDPSLRQQVSVEGNTLISAFVIHEAHLSGTPGQQQHGMYFLCMLLFSPTAIWLLVTLKRAAGHLAQSSRSGSTQNHRSLGPDAGSFPQRVGPPVIQPNTTREQSKQKKALRRAYGWGLMYFSHLEADILVVVTAALQFIATFVCLMVAVGSFIWVSIDIDRVATNDWILAVVGTIINILIIVSCMMHDHSLLTSFTDSHVFSGRSSRISPRVTAYSTTFAIQRAYDDNRPTSPSHSDLEIEKPIPLHTISTHQNFSDLEFGSSYKAPLSSNGGHSCKVRGAQERSAVPGSFRKITIIAKSALSLQNPDPSCQLATSVAKTIVSAKEAAYALATYTTPPTEGPHIDLSGDLIGHSTSTSSIEFDPPCSLFRADTNLTVVEVGSGTGYGGIHLAQQLSLFRRRHDVHTGLSVQDTVILTDLPSVVPLLYKGLEEHTGAFGQVQVQAQALAWGDVGHAKELARILGELGRTLLALTSPPFCRDSSPEIIIGYRIRSLAKESPFWQVFGTWFTFEAVLARHKINDKGRGDWARFGHNGDALVFVATRRPESLGWEVPVLDGQLMNGYGPTPPMLDDTFESLLMFGIATMCSITSS</sequence>
<dbReference type="AlphaFoldDB" id="A0A8H7I5Z0"/>
<dbReference type="Pfam" id="PF10294">
    <property type="entry name" value="Methyltransf_16"/>
    <property type="match status" value="1"/>
</dbReference>
<dbReference type="EMBL" id="JACYCF010000016">
    <property type="protein sequence ID" value="KAF8752022.1"/>
    <property type="molecule type" value="Genomic_DNA"/>
</dbReference>
<evidence type="ECO:0000256" key="1">
    <source>
        <dbReference type="SAM" id="MobiDB-lite"/>
    </source>
</evidence>
<evidence type="ECO:0000313" key="3">
    <source>
        <dbReference type="EMBL" id="KAF8752022.1"/>
    </source>
</evidence>
<dbReference type="InterPro" id="IPR029063">
    <property type="entry name" value="SAM-dependent_MTases_sf"/>
</dbReference>
<gene>
    <name evidence="3" type="ORF">RHS01_07873</name>
</gene>
<keyword evidence="2" id="KW-1133">Transmembrane helix</keyword>
<dbReference type="Gene3D" id="3.40.50.150">
    <property type="entry name" value="Vaccinia Virus protein VP39"/>
    <property type="match status" value="1"/>
</dbReference>
<feature type="compositionally biased region" description="Polar residues" evidence="1">
    <location>
        <begin position="173"/>
        <end position="182"/>
    </location>
</feature>
<feature type="transmembrane region" description="Helical" evidence="2">
    <location>
        <begin position="233"/>
        <end position="260"/>
    </location>
</feature>
<comment type="caution">
    <text evidence="3">The sequence shown here is derived from an EMBL/GenBank/DDBJ whole genome shotgun (WGS) entry which is preliminary data.</text>
</comment>
<dbReference type="InterPro" id="IPR019410">
    <property type="entry name" value="Methyltransf_16"/>
</dbReference>
<dbReference type="GO" id="GO:0032259">
    <property type="term" value="P:methylation"/>
    <property type="evidence" value="ECO:0007669"/>
    <property type="project" value="UniProtKB-KW"/>
</dbReference>
<feature type="transmembrane region" description="Helical" evidence="2">
    <location>
        <begin position="272"/>
        <end position="291"/>
    </location>
</feature>
<dbReference type="GO" id="GO:0008757">
    <property type="term" value="F:S-adenosylmethionine-dependent methyltransferase activity"/>
    <property type="evidence" value="ECO:0007669"/>
    <property type="project" value="UniProtKB-ARBA"/>
</dbReference>
<evidence type="ECO:0000256" key="2">
    <source>
        <dbReference type="SAM" id="Phobius"/>
    </source>
</evidence>
<protein>
    <submittedName>
        <fullName evidence="3">Lysine methyltransferase</fullName>
    </submittedName>
</protein>
<accession>A0A8H7I5Z0</accession>
<reference evidence="3" key="1">
    <citation type="submission" date="2020-09" db="EMBL/GenBank/DDBJ databases">
        <title>Comparative genome analyses of four rice-infecting Rhizoctonia solani isolates reveal extensive enrichment of homogalacturonan modification genes.</title>
        <authorList>
            <person name="Lee D.-Y."/>
            <person name="Jeon J."/>
            <person name="Kim K.-T."/>
            <person name="Cheong K."/>
            <person name="Song H."/>
            <person name="Choi G."/>
            <person name="Ko J."/>
            <person name="Opiyo S.O."/>
            <person name="Zuo S."/>
            <person name="Madhav S."/>
            <person name="Lee Y.-H."/>
            <person name="Wang G.-L."/>
        </authorList>
    </citation>
    <scope>NUCLEOTIDE SEQUENCE</scope>
    <source>
        <strain evidence="3">AG1-IA B2</strain>
    </source>
</reference>
<proteinExistence type="predicted"/>
<keyword evidence="3" id="KW-0808">Transferase</keyword>
<feature type="region of interest" description="Disordered" evidence="1">
    <location>
        <begin position="173"/>
        <end position="208"/>
    </location>
</feature>
<keyword evidence="3" id="KW-0489">Methyltransferase</keyword>
<organism evidence="3 4">
    <name type="scientific">Rhizoctonia solani</name>
    <dbReference type="NCBI Taxonomy" id="456999"/>
    <lineage>
        <taxon>Eukaryota</taxon>
        <taxon>Fungi</taxon>
        <taxon>Dikarya</taxon>
        <taxon>Basidiomycota</taxon>
        <taxon>Agaricomycotina</taxon>
        <taxon>Agaricomycetes</taxon>
        <taxon>Cantharellales</taxon>
        <taxon>Ceratobasidiaceae</taxon>
        <taxon>Rhizoctonia</taxon>
    </lineage>
</organism>
<name>A0A8H7I5Z0_9AGAM</name>
<keyword evidence="2" id="KW-0812">Transmembrane</keyword>
<keyword evidence="2" id="KW-0472">Membrane</keyword>
<feature type="transmembrane region" description="Helical" evidence="2">
    <location>
        <begin position="142"/>
        <end position="162"/>
    </location>
</feature>
<dbReference type="Proteomes" id="UP000614334">
    <property type="component" value="Unassembled WGS sequence"/>
</dbReference>
<evidence type="ECO:0000313" key="4">
    <source>
        <dbReference type="Proteomes" id="UP000614334"/>
    </source>
</evidence>